<gene>
    <name evidence="7" type="ORF">ACKA06_05635</name>
</gene>
<dbReference type="SUPFAM" id="SSF55874">
    <property type="entry name" value="ATPase domain of HSP90 chaperone/DNA topoisomerase II/histidine kinase"/>
    <property type="match status" value="1"/>
</dbReference>
<evidence type="ECO:0000313" key="7">
    <source>
        <dbReference type="EMBL" id="MFL8936266.1"/>
    </source>
</evidence>
<dbReference type="Proteomes" id="UP001628668">
    <property type="component" value="Unassembled WGS sequence"/>
</dbReference>
<reference evidence="7 8" key="1">
    <citation type="submission" date="2024-12" db="EMBL/GenBank/DDBJ databases">
        <authorList>
            <person name="Li X."/>
            <person name="Zhang D."/>
        </authorList>
    </citation>
    <scope>NUCLEOTIDE SEQUENCE [LARGE SCALE GENOMIC DNA]</scope>
    <source>
        <strain evidence="7 8">JCM19602</strain>
    </source>
</reference>
<evidence type="ECO:0000313" key="8">
    <source>
        <dbReference type="Proteomes" id="UP001628668"/>
    </source>
</evidence>
<protein>
    <submittedName>
        <fullName evidence="7">ATP-binding protein</fullName>
    </submittedName>
</protein>
<proteinExistence type="predicted"/>
<dbReference type="InterPro" id="IPR036890">
    <property type="entry name" value="HATPase_C_sf"/>
</dbReference>
<evidence type="ECO:0000256" key="2">
    <source>
        <dbReference type="ARBA" id="ARBA00022679"/>
    </source>
</evidence>
<dbReference type="RefSeq" id="WP_411159196.1">
    <property type="nucleotide sequence ID" value="NZ_JBJOSA010000003.1"/>
</dbReference>
<evidence type="ECO:0000259" key="6">
    <source>
        <dbReference type="Pfam" id="PF13581"/>
    </source>
</evidence>
<keyword evidence="1" id="KW-0723">Serine/threonine-protein kinase</keyword>
<keyword evidence="2" id="KW-0808">Transferase</keyword>
<evidence type="ECO:0000256" key="3">
    <source>
        <dbReference type="ARBA" id="ARBA00022741"/>
    </source>
</evidence>
<evidence type="ECO:0000256" key="5">
    <source>
        <dbReference type="ARBA" id="ARBA00022840"/>
    </source>
</evidence>
<keyword evidence="5 7" id="KW-0067">ATP-binding</keyword>
<dbReference type="PANTHER" id="PTHR35526:SF3">
    <property type="entry name" value="ANTI-SIGMA-F FACTOR RSBW"/>
    <property type="match status" value="1"/>
</dbReference>
<keyword evidence="8" id="KW-1185">Reference proteome</keyword>
<dbReference type="GO" id="GO:0005524">
    <property type="term" value="F:ATP binding"/>
    <property type="evidence" value="ECO:0007669"/>
    <property type="project" value="UniProtKB-KW"/>
</dbReference>
<dbReference type="InterPro" id="IPR050267">
    <property type="entry name" value="Anti-sigma-factor_SerPK"/>
</dbReference>
<accession>A0ABW8VMM1</accession>
<dbReference type="Pfam" id="PF13581">
    <property type="entry name" value="HATPase_c_2"/>
    <property type="match status" value="1"/>
</dbReference>
<comment type="caution">
    <text evidence="7">The sequence shown here is derived from an EMBL/GenBank/DDBJ whole genome shotgun (WGS) entry which is preliminary data.</text>
</comment>
<feature type="domain" description="Histidine kinase/HSP90-like ATPase" evidence="6">
    <location>
        <begin position="182"/>
        <end position="297"/>
    </location>
</feature>
<dbReference type="CDD" id="cd16936">
    <property type="entry name" value="HATPase_RsbW-like"/>
    <property type="match status" value="1"/>
</dbReference>
<sequence length="311" mass="35634">MRRLLEKVFKDPLQEKKAPSLPLDLTYKEVNYRTKRGFLAKKLCHYTGLEAAEGDEVFYSSLACSVCEENSEDHEFYLFLSERMLTWAKEGLDIRERTLKMNIKTEIQNAMLKAYEIFKEELFASEKNAPATKSPEWEKWKVYRDVIMASTQGKFLLISEQELIGFKQGRVFCEGEIKQLSDIPDCRHKAKDSLEAMGYDDSTTMGWLLVLSEAITNTIKHGEEGRMTLIEDKDQNEIRFIIEDRGPGFSLKELPKTTLLAGYSTKKSMGQGFTLMMKMSKQVSLYTTSEGSTIILSFNREEPSGKLNKTG</sequence>
<keyword evidence="4" id="KW-0418">Kinase</keyword>
<dbReference type="PANTHER" id="PTHR35526">
    <property type="entry name" value="ANTI-SIGMA-F FACTOR RSBW-RELATED"/>
    <property type="match status" value="1"/>
</dbReference>
<evidence type="ECO:0000256" key="4">
    <source>
        <dbReference type="ARBA" id="ARBA00022777"/>
    </source>
</evidence>
<keyword evidence="3" id="KW-0547">Nucleotide-binding</keyword>
<evidence type="ECO:0000256" key="1">
    <source>
        <dbReference type="ARBA" id="ARBA00022527"/>
    </source>
</evidence>
<organism evidence="7 8">
    <name type="scientific">Rossellomorea oryzaecorticis</name>
    <dbReference type="NCBI Taxonomy" id="1396505"/>
    <lineage>
        <taxon>Bacteria</taxon>
        <taxon>Bacillati</taxon>
        <taxon>Bacillota</taxon>
        <taxon>Bacilli</taxon>
        <taxon>Bacillales</taxon>
        <taxon>Bacillaceae</taxon>
        <taxon>Rossellomorea</taxon>
    </lineage>
</organism>
<dbReference type="InterPro" id="IPR003594">
    <property type="entry name" value="HATPase_dom"/>
</dbReference>
<name>A0ABW8VMM1_9BACI</name>
<dbReference type="EMBL" id="JBJOSA010000003">
    <property type="protein sequence ID" value="MFL8936266.1"/>
    <property type="molecule type" value="Genomic_DNA"/>
</dbReference>
<dbReference type="Gene3D" id="3.30.565.10">
    <property type="entry name" value="Histidine kinase-like ATPase, C-terminal domain"/>
    <property type="match status" value="1"/>
</dbReference>